<comment type="caution">
    <text evidence="1">The sequence shown here is derived from an EMBL/GenBank/DDBJ whole genome shotgun (WGS) entry which is preliminary data.</text>
</comment>
<reference evidence="1 2" key="1">
    <citation type="submission" date="2020-08" db="EMBL/GenBank/DDBJ databases">
        <title>Genomic Encyclopedia of Type Strains, Phase IV (KMG-IV): sequencing the most valuable type-strain genomes for metagenomic binning, comparative biology and taxonomic classification.</title>
        <authorList>
            <person name="Goeker M."/>
        </authorList>
    </citation>
    <scope>NUCLEOTIDE SEQUENCE [LARGE SCALE GENOMIC DNA]</scope>
    <source>
        <strain evidence="1 2">DSM 25335</strain>
    </source>
</reference>
<protein>
    <submittedName>
        <fullName evidence="1">Uncharacterized protein</fullName>
    </submittedName>
</protein>
<keyword evidence="2" id="KW-1185">Reference proteome</keyword>
<dbReference type="AlphaFoldDB" id="A0A7W8I007"/>
<dbReference type="Proteomes" id="UP000566663">
    <property type="component" value="Unassembled WGS sequence"/>
</dbReference>
<accession>A0A7W8I007</accession>
<name>A0A7W8I007_9CAUL</name>
<gene>
    <name evidence="1" type="ORF">HNQ67_002561</name>
</gene>
<evidence type="ECO:0000313" key="2">
    <source>
        <dbReference type="Proteomes" id="UP000566663"/>
    </source>
</evidence>
<dbReference type="EMBL" id="JACHFZ010000006">
    <property type="protein sequence ID" value="MBB5293016.1"/>
    <property type="molecule type" value="Genomic_DNA"/>
</dbReference>
<sequence>MNRLFVAAAAIVIGTMASTDAWACREGARAYPSEIAAENSRLIATADRIVIGRLTSPRRDGLRVRADIEPERIVRGTGRSIAFEDQSLPSTCSPLASRRLGSLVEGMSILILEKDGPDGFSILIDEGGLLMLEANDLLALIEPDTGE</sequence>
<evidence type="ECO:0000313" key="1">
    <source>
        <dbReference type="EMBL" id="MBB5293016.1"/>
    </source>
</evidence>
<proteinExistence type="predicted"/>
<dbReference type="RefSeq" id="WP_183256006.1">
    <property type="nucleotide sequence ID" value="NZ_BAAAFF010000005.1"/>
</dbReference>
<organism evidence="1 2">
    <name type="scientific">Brevundimonas basaltis</name>
    <dbReference type="NCBI Taxonomy" id="472166"/>
    <lineage>
        <taxon>Bacteria</taxon>
        <taxon>Pseudomonadati</taxon>
        <taxon>Pseudomonadota</taxon>
        <taxon>Alphaproteobacteria</taxon>
        <taxon>Caulobacterales</taxon>
        <taxon>Caulobacteraceae</taxon>
        <taxon>Brevundimonas</taxon>
    </lineage>
</organism>